<dbReference type="Proteomes" id="UP001589747">
    <property type="component" value="Unassembled WGS sequence"/>
</dbReference>
<protein>
    <submittedName>
        <fullName evidence="2">Uncharacterized protein</fullName>
    </submittedName>
</protein>
<sequence>MAYGYAVLFAVCVDAALIKQKGSPAKLALTVLLYLLGGVLPFVIWFPGQWLMVLIAGFYGIACSLAFLGAASMFRRWWPYSGVVAILLLCASLYVSVTDFTQTKHWTETRSADGYHAEFAYFHGKKEIPVELGRGQTLSYRIDWQMANGGGYGYSLEGEGVTYVRDEQDDGGWMVYRVDEPSTVRIVVTGDRAQGAFTIKWRITG</sequence>
<accession>A0ABV5KUT2</accession>
<comment type="caution">
    <text evidence="2">The sequence shown here is derived from an EMBL/GenBank/DDBJ whole genome shotgun (WGS) entry which is preliminary data.</text>
</comment>
<name>A0ABV5KUT2_9BACL</name>
<evidence type="ECO:0000313" key="3">
    <source>
        <dbReference type="Proteomes" id="UP001589747"/>
    </source>
</evidence>
<keyword evidence="1" id="KW-0812">Transmembrane</keyword>
<keyword evidence="1" id="KW-1133">Transmembrane helix</keyword>
<feature type="transmembrane region" description="Helical" evidence="1">
    <location>
        <begin position="50"/>
        <end position="70"/>
    </location>
</feature>
<evidence type="ECO:0000256" key="1">
    <source>
        <dbReference type="SAM" id="Phobius"/>
    </source>
</evidence>
<keyword evidence="1" id="KW-0472">Membrane</keyword>
<organism evidence="2 3">
    <name type="scientific">Paenibacillus aurantiacus</name>
    <dbReference type="NCBI Taxonomy" id="1936118"/>
    <lineage>
        <taxon>Bacteria</taxon>
        <taxon>Bacillati</taxon>
        <taxon>Bacillota</taxon>
        <taxon>Bacilli</taxon>
        <taxon>Bacillales</taxon>
        <taxon>Paenibacillaceae</taxon>
        <taxon>Paenibacillus</taxon>
    </lineage>
</organism>
<feature type="transmembrane region" description="Helical" evidence="1">
    <location>
        <begin position="27"/>
        <end position="44"/>
    </location>
</feature>
<evidence type="ECO:0000313" key="2">
    <source>
        <dbReference type="EMBL" id="MFB9328969.1"/>
    </source>
</evidence>
<proteinExistence type="predicted"/>
<dbReference type="EMBL" id="JBHMDO010000038">
    <property type="protein sequence ID" value="MFB9328969.1"/>
    <property type="molecule type" value="Genomic_DNA"/>
</dbReference>
<reference evidence="2 3" key="1">
    <citation type="submission" date="2024-09" db="EMBL/GenBank/DDBJ databases">
        <authorList>
            <person name="Sun Q."/>
            <person name="Mori K."/>
        </authorList>
    </citation>
    <scope>NUCLEOTIDE SEQUENCE [LARGE SCALE GENOMIC DNA]</scope>
    <source>
        <strain evidence="2 3">TISTR 2452</strain>
    </source>
</reference>
<feature type="transmembrane region" description="Helical" evidence="1">
    <location>
        <begin position="77"/>
        <end position="97"/>
    </location>
</feature>
<keyword evidence="3" id="KW-1185">Reference proteome</keyword>
<gene>
    <name evidence="2" type="ORF">ACFFSY_23795</name>
</gene>
<dbReference type="RefSeq" id="WP_377498787.1">
    <property type="nucleotide sequence ID" value="NZ_JBHMDO010000038.1"/>
</dbReference>